<evidence type="ECO:0000313" key="4">
    <source>
        <dbReference type="Proteomes" id="UP001314263"/>
    </source>
</evidence>
<dbReference type="EMBL" id="CAUYUE010000001">
    <property type="protein sequence ID" value="CAK0736000.1"/>
    <property type="molecule type" value="Genomic_DNA"/>
</dbReference>
<sequence>MASSGLAKEVLERNDKQSSSKLKSFFRGHRTHPGTPSEADTSSGMSCQTKKKNRIPGVVIGAALFGSFGACFGAIADGYLARAEIERLAEETKEIQRQNERRRNYGFQVDMLEDPKTVLERASRTDALKANLKRIEE</sequence>
<gene>
    <name evidence="3" type="ORF">CVIRNUC_000675</name>
</gene>
<feature type="transmembrane region" description="Helical" evidence="2">
    <location>
        <begin position="55"/>
        <end position="76"/>
    </location>
</feature>
<evidence type="ECO:0000256" key="2">
    <source>
        <dbReference type="SAM" id="Phobius"/>
    </source>
</evidence>
<comment type="caution">
    <text evidence="3">The sequence shown here is derived from an EMBL/GenBank/DDBJ whole genome shotgun (WGS) entry which is preliminary data.</text>
</comment>
<evidence type="ECO:0000256" key="1">
    <source>
        <dbReference type="SAM" id="MobiDB-lite"/>
    </source>
</evidence>
<reference evidence="3 4" key="1">
    <citation type="submission" date="2023-10" db="EMBL/GenBank/DDBJ databases">
        <authorList>
            <person name="Maclean D."/>
            <person name="Macfadyen A."/>
        </authorList>
    </citation>
    <scope>NUCLEOTIDE SEQUENCE [LARGE SCALE GENOMIC DNA]</scope>
</reference>
<feature type="region of interest" description="Disordered" evidence="1">
    <location>
        <begin position="1"/>
        <end position="50"/>
    </location>
</feature>
<organism evidence="3 4">
    <name type="scientific">Coccomyxa viridis</name>
    <dbReference type="NCBI Taxonomy" id="1274662"/>
    <lineage>
        <taxon>Eukaryota</taxon>
        <taxon>Viridiplantae</taxon>
        <taxon>Chlorophyta</taxon>
        <taxon>core chlorophytes</taxon>
        <taxon>Trebouxiophyceae</taxon>
        <taxon>Trebouxiophyceae incertae sedis</taxon>
        <taxon>Coccomyxaceae</taxon>
        <taxon>Coccomyxa</taxon>
    </lineage>
</organism>
<keyword evidence="2" id="KW-0812">Transmembrane</keyword>
<dbReference type="Proteomes" id="UP001314263">
    <property type="component" value="Unassembled WGS sequence"/>
</dbReference>
<dbReference type="AlphaFoldDB" id="A0AAV1HVG2"/>
<protein>
    <submittedName>
        <fullName evidence="3">Uncharacterized protein</fullName>
    </submittedName>
</protein>
<accession>A0AAV1HVG2</accession>
<name>A0AAV1HVG2_9CHLO</name>
<proteinExistence type="predicted"/>
<evidence type="ECO:0000313" key="3">
    <source>
        <dbReference type="EMBL" id="CAK0736000.1"/>
    </source>
</evidence>
<feature type="compositionally biased region" description="Polar residues" evidence="1">
    <location>
        <begin position="38"/>
        <end position="48"/>
    </location>
</feature>
<feature type="compositionally biased region" description="Basic and acidic residues" evidence="1">
    <location>
        <begin position="9"/>
        <end position="18"/>
    </location>
</feature>
<keyword evidence="2" id="KW-0472">Membrane</keyword>
<keyword evidence="4" id="KW-1185">Reference proteome</keyword>
<keyword evidence="2" id="KW-1133">Transmembrane helix</keyword>